<evidence type="ECO:0000259" key="1">
    <source>
        <dbReference type="PROSITE" id="PS50011"/>
    </source>
</evidence>
<dbReference type="GeneID" id="35432612"/>
<dbReference type="EMBL" id="CP134189">
    <property type="protein sequence ID" value="WPB05394.1"/>
    <property type="molecule type" value="Genomic_DNA"/>
</dbReference>
<name>A0ABZ0P0L8_CERBT</name>
<protein>
    <recommendedName>
        <fullName evidence="1">Protein kinase domain-containing protein</fullName>
    </recommendedName>
</protein>
<dbReference type="InterPro" id="IPR011009">
    <property type="entry name" value="Kinase-like_dom_sf"/>
</dbReference>
<dbReference type="SUPFAM" id="SSF56112">
    <property type="entry name" value="Protein kinase-like (PK-like)"/>
    <property type="match status" value="1"/>
</dbReference>
<evidence type="ECO:0000313" key="3">
    <source>
        <dbReference type="Proteomes" id="UP001302367"/>
    </source>
</evidence>
<evidence type="ECO:0000313" key="2">
    <source>
        <dbReference type="EMBL" id="WPB05394.1"/>
    </source>
</evidence>
<dbReference type="InterPro" id="IPR000719">
    <property type="entry name" value="Prot_kinase_dom"/>
</dbReference>
<dbReference type="Pfam" id="PF00069">
    <property type="entry name" value="Pkinase"/>
    <property type="match status" value="1"/>
</dbReference>
<gene>
    <name evidence="2" type="ORF">RHO25_010046</name>
</gene>
<dbReference type="PROSITE" id="PS50011">
    <property type="entry name" value="PROTEIN_KINASE_DOM"/>
    <property type="match status" value="1"/>
</dbReference>
<dbReference type="SMART" id="SM00220">
    <property type="entry name" value="S_TKc"/>
    <property type="match status" value="1"/>
</dbReference>
<dbReference type="PANTHER" id="PTHR44167:SF24">
    <property type="entry name" value="SERINE_THREONINE-PROTEIN KINASE CHK2"/>
    <property type="match status" value="1"/>
</dbReference>
<dbReference type="Gene3D" id="1.10.510.10">
    <property type="entry name" value="Transferase(Phosphotransferase) domain 1"/>
    <property type="match status" value="1"/>
</dbReference>
<accession>A0ABZ0P0L8</accession>
<sequence length="250" mass="28513">MHVDCNSEQCILVFDYFQDTLLSLLKNNPSLSPDERPKIMRSVGEAVNQLHSRDWISSRTIFVNWTSDQEGNKVITKTVLGDFDIACKLKDGETRITPHAVGNVMWRSPEAQACMANKATDIYSLGLVYIHALGGGELLVVEDWKELIEAGYPPEQDIVTKHFCYFGPVPDTLYEQIRDEHWRKAFQSAAEAADAEVKERPEMRMEYWTQELGASTFDLLSQLTNLDPRARPNITDVLAHPYWKDSLPEH</sequence>
<proteinExistence type="predicted"/>
<dbReference type="RefSeq" id="XP_023453301.2">
    <property type="nucleotide sequence ID" value="XM_023601565.2"/>
</dbReference>
<keyword evidence="3" id="KW-1185">Reference proteome</keyword>
<feature type="domain" description="Protein kinase" evidence="1">
    <location>
        <begin position="1"/>
        <end position="243"/>
    </location>
</feature>
<dbReference type="Proteomes" id="UP001302367">
    <property type="component" value="Chromosome 6"/>
</dbReference>
<dbReference type="PANTHER" id="PTHR44167">
    <property type="entry name" value="OVARIAN-SPECIFIC SERINE/THREONINE-PROTEIN KINASE LOK-RELATED"/>
    <property type="match status" value="1"/>
</dbReference>
<reference evidence="2 3" key="1">
    <citation type="submission" date="2023-09" db="EMBL/GenBank/DDBJ databases">
        <title>Complete-Gapless Cercospora beticola genome.</title>
        <authorList>
            <person name="Wyatt N.A."/>
            <person name="Spanner R.E."/>
            <person name="Bolton M.D."/>
        </authorList>
    </citation>
    <scope>NUCLEOTIDE SEQUENCE [LARGE SCALE GENOMIC DNA]</scope>
    <source>
        <strain evidence="2">Cb09-40</strain>
    </source>
</reference>
<organism evidence="2 3">
    <name type="scientific">Cercospora beticola</name>
    <name type="common">Sugarbeet leaf spot fungus</name>
    <dbReference type="NCBI Taxonomy" id="122368"/>
    <lineage>
        <taxon>Eukaryota</taxon>
        <taxon>Fungi</taxon>
        <taxon>Dikarya</taxon>
        <taxon>Ascomycota</taxon>
        <taxon>Pezizomycotina</taxon>
        <taxon>Dothideomycetes</taxon>
        <taxon>Dothideomycetidae</taxon>
        <taxon>Mycosphaerellales</taxon>
        <taxon>Mycosphaerellaceae</taxon>
        <taxon>Cercospora</taxon>
    </lineage>
</organism>